<name>A0A7J6E524_CANSA</name>
<dbReference type="EMBL" id="JAATIP010000301">
    <property type="protein sequence ID" value="KAF4352950.1"/>
    <property type="molecule type" value="Genomic_DNA"/>
</dbReference>
<evidence type="ECO:0000313" key="3">
    <source>
        <dbReference type="EMBL" id="KAF4396021.1"/>
    </source>
</evidence>
<dbReference type="InterPro" id="IPR007789">
    <property type="entry name" value="DUF688"/>
</dbReference>
<dbReference type="Proteomes" id="UP000525078">
    <property type="component" value="Unassembled WGS sequence"/>
</dbReference>
<protein>
    <submittedName>
        <fullName evidence="2">Uncharacterized protein</fullName>
    </submittedName>
</protein>
<organism evidence="2 4">
    <name type="scientific">Cannabis sativa</name>
    <name type="common">Hemp</name>
    <name type="synonym">Marijuana</name>
    <dbReference type="NCBI Taxonomy" id="3483"/>
    <lineage>
        <taxon>Eukaryota</taxon>
        <taxon>Viridiplantae</taxon>
        <taxon>Streptophyta</taxon>
        <taxon>Embryophyta</taxon>
        <taxon>Tracheophyta</taxon>
        <taxon>Spermatophyta</taxon>
        <taxon>Magnoliopsida</taxon>
        <taxon>eudicotyledons</taxon>
        <taxon>Gunneridae</taxon>
        <taxon>Pentapetalae</taxon>
        <taxon>rosids</taxon>
        <taxon>fabids</taxon>
        <taxon>Rosales</taxon>
        <taxon>Cannabaceae</taxon>
        <taxon>Cannabis</taxon>
    </lineage>
</organism>
<dbReference type="EMBL" id="JAATIQ010000037">
    <property type="protein sequence ID" value="KAF4396021.1"/>
    <property type="molecule type" value="Genomic_DNA"/>
</dbReference>
<reference evidence="4 5" key="1">
    <citation type="journal article" date="2020" name="bioRxiv">
        <title>Sequence and annotation of 42 cannabis genomes reveals extensive copy number variation in cannabinoid synthesis and pathogen resistance genes.</title>
        <authorList>
            <person name="Mckernan K.J."/>
            <person name="Helbert Y."/>
            <person name="Kane L.T."/>
            <person name="Ebling H."/>
            <person name="Zhang L."/>
            <person name="Liu B."/>
            <person name="Eaton Z."/>
            <person name="Mclaughlin S."/>
            <person name="Kingan S."/>
            <person name="Baybayan P."/>
            <person name="Concepcion G."/>
            <person name="Jordan M."/>
            <person name="Riva A."/>
            <person name="Barbazuk W."/>
            <person name="Harkins T."/>
        </authorList>
    </citation>
    <scope>NUCLEOTIDE SEQUENCE [LARGE SCALE GENOMIC DNA]</scope>
    <source>
        <strain evidence="4 5">cv. Jamaican Lion 4</strain>
        <strain evidence="3">Father</strain>
        <strain evidence="2">Mother</strain>
        <tissue evidence="2">Leaf</tissue>
    </source>
</reference>
<evidence type="ECO:0000256" key="1">
    <source>
        <dbReference type="SAM" id="MobiDB-lite"/>
    </source>
</evidence>
<feature type="region of interest" description="Disordered" evidence="1">
    <location>
        <begin position="46"/>
        <end position="68"/>
    </location>
</feature>
<dbReference type="AlphaFoldDB" id="A0A7J6E524"/>
<dbReference type="Pfam" id="PF05097">
    <property type="entry name" value="DUF688"/>
    <property type="match status" value="1"/>
</dbReference>
<evidence type="ECO:0000313" key="2">
    <source>
        <dbReference type="EMBL" id="KAF4352950.1"/>
    </source>
</evidence>
<evidence type="ECO:0000313" key="5">
    <source>
        <dbReference type="Proteomes" id="UP000583929"/>
    </source>
</evidence>
<comment type="caution">
    <text evidence="2">The sequence shown here is derived from an EMBL/GenBank/DDBJ whole genome shotgun (WGS) entry which is preliminary data.</text>
</comment>
<accession>A0A7J6E524</accession>
<gene>
    <name evidence="2" type="ORF">F8388_008371</name>
    <name evidence="3" type="ORF">G4B88_020658</name>
</gene>
<feature type="compositionally biased region" description="Acidic residues" evidence="1">
    <location>
        <begin position="47"/>
        <end position="56"/>
    </location>
</feature>
<sequence length="68" mass="7959">MARSNSTSSDFDKDNFRRPIAIPFKWESQPGIPKILSTPPFSKYDYLDDDDYDDNDQNIKEENDLILD</sequence>
<keyword evidence="5" id="KW-1185">Reference proteome</keyword>
<dbReference type="Proteomes" id="UP000583929">
    <property type="component" value="Unassembled WGS sequence"/>
</dbReference>
<feature type="compositionally biased region" description="Basic and acidic residues" evidence="1">
    <location>
        <begin position="57"/>
        <end position="68"/>
    </location>
</feature>
<proteinExistence type="predicted"/>
<evidence type="ECO:0000313" key="4">
    <source>
        <dbReference type="Proteomes" id="UP000525078"/>
    </source>
</evidence>